<dbReference type="CDD" id="cd03784">
    <property type="entry name" value="GT1_Gtf-like"/>
    <property type="match status" value="1"/>
</dbReference>
<keyword evidence="3" id="KW-1185">Reference proteome</keyword>
<dbReference type="InterPro" id="IPR002213">
    <property type="entry name" value="UDP_glucos_trans"/>
</dbReference>
<dbReference type="PANTHER" id="PTHR48045:SF31">
    <property type="entry name" value="UDP-GLYCOSYLTRANSFERASE 76B1-LIKE"/>
    <property type="match status" value="1"/>
</dbReference>
<accession>A0ABR2ZBK3</accession>
<evidence type="ECO:0008006" key="4">
    <source>
        <dbReference type="Google" id="ProtNLM"/>
    </source>
</evidence>
<evidence type="ECO:0000256" key="1">
    <source>
        <dbReference type="ARBA" id="ARBA00022679"/>
    </source>
</evidence>
<keyword evidence="1" id="KW-0808">Transferase</keyword>
<evidence type="ECO:0000313" key="2">
    <source>
        <dbReference type="EMBL" id="KAL0059055.1"/>
    </source>
</evidence>
<dbReference type="PANTHER" id="PTHR48045">
    <property type="entry name" value="UDP-GLYCOSYLTRANSFERASE 72B1"/>
    <property type="match status" value="1"/>
</dbReference>
<dbReference type="Gene3D" id="3.40.50.2000">
    <property type="entry name" value="Glycogen Phosphorylase B"/>
    <property type="match status" value="1"/>
</dbReference>
<sequence length="306" mass="34453">MSYFPKNKSSTSRSVLIQVVYKYIQETEGYISVTTSVLEKEATDAWKEYLRSLGKEFYEVGFVSSTLAVSERKDNDQSDVMGFLDKMTCEYGENSVIYISFGSVWWPSNPEKLYAIIDELIKSNTPFLLANPKSPLPSVAPIPEGILAEIKECGFGYATAWAPQEDVLRHPATGWFLSHGGWNGLQEALVYRVPPIFWPLSGDQPLNAALVSVQHQAAFELISARGGEGAQRPARYVDDQHDPDFSIDAVRDEFKMVLEKMKGKEGETIRRNFDNLATEVGKLWNDGGLSRRELDLFVRRHVPTTK</sequence>
<reference evidence="2 3" key="1">
    <citation type="submission" date="2024-05" db="EMBL/GenBank/DDBJ databases">
        <title>A draft genome resource for the thread blight pathogen Marasmius tenuissimus strain MS-2.</title>
        <authorList>
            <person name="Yulfo-Soto G.E."/>
            <person name="Baruah I.K."/>
            <person name="Amoako-Attah I."/>
            <person name="Bukari Y."/>
            <person name="Meinhardt L.W."/>
            <person name="Bailey B.A."/>
            <person name="Cohen S.P."/>
        </authorList>
    </citation>
    <scope>NUCLEOTIDE SEQUENCE [LARGE SCALE GENOMIC DNA]</scope>
    <source>
        <strain evidence="2 3">MS-2</strain>
    </source>
</reference>
<protein>
    <recommendedName>
        <fullName evidence="4">UDP-Glycosyltransferase/glycogen phosphorylase</fullName>
    </recommendedName>
</protein>
<dbReference type="SUPFAM" id="SSF53756">
    <property type="entry name" value="UDP-Glycosyltransferase/glycogen phosphorylase"/>
    <property type="match status" value="1"/>
</dbReference>
<dbReference type="Pfam" id="PF00201">
    <property type="entry name" value="UDPGT"/>
    <property type="match status" value="1"/>
</dbReference>
<gene>
    <name evidence="2" type="ORF">AAF712_014232</name>
</gene>
<proteinExistence type="predicted"/>
<dbReference type="EMBL" id="JBBXMP010000252">
    <property type="protein sequence ID" value="KAL0059055.1"/>
    <property type="molecule type" value="Genomic_DNA"/>
</dbReference>
<name>A0ABR2ZBK3_9AGAR</name>
<organism evidence="2 3">
    <name type="scientific">Marasmius tenuissimus</name>
    <dbReference type="NCBI Taxonomy" id="585030"/>
    <lineage>
        <taxon>Eukaryota</taxon>
        <taxon>Fungi</taxon>
        <taxon>Dikarya</taxon>
        <taxon>Basidiomycota</taxon>
        <taxon>Agaricomycotina</taxon>
        <taxon>Agaricomycetes</taxon>
        <taxon>Agaricomycetidae</taxon>
        <taxon>Agaricales</taxon>
        <taxon>Marasmiineae</taxon>
        <taxon>Marasmiaceae</taxon>
        <taxon>Marasmius</taxon>
    </lineage>
</organism>
<evidence type="ECO:0000313" key="3">
    <source>
        <dbReference type="Proteomes" id="UP001437256"/>
    </source>
</evidence>
<dbReference type="Proteomes" id="UP001437256">
    <property type="component" value="Unassembled WGS sequence"/>
</dbReference>
<comment type="caution">
    <text evidence="2">The sequence shown here is derived from an EMBL/GenBank/DDBJ whole genome shotgun (WGS) entry which is preliminary data.</text>
</comment>